<evidence type="ECO:0008006" key="2">
    <source>
        <dbReference type="Google" id="ProtNLM"/>
    </source>
</evidence>
<dbReference type="PANTHER" id="PTHR14741">
    <property type="entry name" value="S-ADENOSYLMETHIONINE-DEPENDENT METHYLTRANSFERASE RELATED"/>
    <property type="match status" value="1"/>
</dbReference>
<evidence type="ECO:0000313" key="1">
    <source>
        <dbReference type="EMBL" id="QHS79335.1"/>
    </source>
</evidence>
<dbReference type="InterPro" id="IPR029063">
    <property type="entry name" value="SAM-dependent_MTases_sf"/>
</dbReference>
<accession>A0A6C0AJ00</accession>
<organism evidence="1">
    <name type="scientific">viral metagenome</name>
    <dbReference type="NCBI Taxonomy" id="1070528"/>
    <lineage>
        <taxon>unclassified sequences</taxon>
        <taxon>metagenomes</taxon>
        <taxon>organismal metagenomes</taxon>
    </lineage>
</organism>
<dbReference type="GO" id="GO:0071164">
    <property type="term" value="F:RNA cap trimethylguanosine synthase activity"/>
    <property type="evidence" value="ECO:0007669"/>
    <property type="project" value="TreeGrafter"/>
</dbReference>
<dbReference type="InterPro" id="IPR019012">
    <property type="entry name" value="RNA_cap_Gua-N2-MeTrfase"/>
</dbReference>
<protein>
    <recommendedName>
        <fullName evidence="2">Trimethylguanosine synthase</fullName>
    </recommendedName>
</protein>
<dbReference type="GO" id="GO:0003676">
    <property type="term" value="F:nucleic acid binding"/>
    <property type="evidence" value="ECO:0007669"/>
    <property type="project" value="InterPro"/>
</dbReference>
<proteinExistence type="predicted"/>
<sequence>MEDAFPKKEGINYNQLQLTEEGEYSITRRRDGEHILYVVSSVVGQLETKSLTDATACVGGDTINFALNFREVHSIEYSKTNFEALKNNVNVFGLTNVSLYLGNCIEIYKWASDVLYVDPPWGGPEYKKQNSIDLYLGATRLDDWLEDILSGPYRPSFVFLKVPINYNAVPLQFLANVRSVRSFRIRSYVLVCITVN</sequence>
<reference evidence="1" key="1">
    <citation type="journal article" date="2020" name="Nature">
        <title>Giant virus diversity and host interactions through global metagenomics.</title>
        <authorList>
            <person name="Schulz F."/>
            <person name="Roux S."/>
            <person name="Paez-Espino D."/>
            <person name="Jungbluth S."/>
            <person name="Walsh D.A."/>
            <person name="Denef V.J."/>
            <person name="McMahon K.D."/>
            <person name="Konstantinidis K.T."/>
            <person name="Eloe-Fadrosh E.A."/>
            <person name="Kyrpides N.C."/>
            <person name="Woyke T."/>
        </authorList>
    </citation>
    <scope>NUCLEOTIDE SEQUENCE</scope>
    <source>
        <strain evidence="1">GVMAG-S-1035237-23</strain>
    </source>
</reference>
<dbReference type="Pfam" id="PF09445">
    <property type="entry name" value="Methyltransf_15"/>
    <property type="match status" value="1"/>
</dbReference>
<dbReference type="AlphaFoldDB" id="A0A6C0AJ00"/>
<dbReference type="InterPro" id="IPR002052">
    <property type="entry name" value="DNA_methylase_N6_adenine_CS"/>
</dbReference>
<dbReference type="GO" id="GO:0005634">
    <property type="term" value="C:nucleus"/>
    <property type="evidence" value="ECO:0007669"/>
    <property type="project" value="TreeGrafter"/>
</dbReference>
<dbReference type="EMBL" id="MN740642">
    <property type="protein sequence ID" value="QHS79335.1"/>
    <property type="molecule type" value="Genomic_DNA"/>
</dbReference>
<dbReference type="Gene3D" id="3.40.50.150">
    <property type="entry name" value="Vaccinia Virus protein VP39"/>
    <property type="match status" value="1"/>
</dbReference>
<dbReference type="PANTHER" id="PTHR14741:SF32">
    <property type="entry name" value="TRIMETHYLGUANOSINE SYNTHASE"/>
    <property type="match status" value="1"/>
</dbReference>
<dbReference type="SUPFAM" id="SSF53335">
    <property type="entry name" value="S-adenosyl-L-methionine-dependent methyltransferases"/>
    <property type="match status" value="1"/>
</dbReference>
<dbReference type="PROSITE" id="PS00092">
    <property type="entry name" value="N6_MTASE"/>
    <property type="match status" value="1"/>
</dbReference>
<name>A0A6C0AJ00_9ZZZZ</name>